<evidence type="ECO:0000256" key="2">
    <source>
        <dbReference type="SAM" id="SignalP"/>
    </source>
</evidence>
<organism evidence="3 4">
    <name type="scientific">Solirubrobacter ginsenosidimutans</name>
    <dbReference type="NCBI Taxonomy" id="490573"/>
    <lineage>
        <taxon>Bacteria</taxon>
        <taxon>Bacillati</taxon>
        <taxon>Actinomycetota</taxon>
        <taxon>Thermoleophilia</taxon>
        <taxon>Solirubrobacterales</taxon>
        <taxon>Solirubrobacteraceae</taxon>
        <taxon>Solirubrobacter</taxon>
    </lineage>
</organism>
<feature type="signal peptide" evidence="2">
    <location>
        <begin position="1"/>
        <end position="27"/>
    </location>
</feature>
<dbReference type="Gene3D" id="2.130.10.130">
    <property type="entry name" value="Integrin alpha, N-terminal"/>
    <property type="match status" value="1"/>
</dbReference>
<dbReference type="SUPFAM" id="SSF69318">
    <property type="entry name" value="Integrin alpha N-terminal domain"/>
    <property type="match status" value="1"/>
</dbReference>
<evidence type="ECO:0000256" key="1">
    <source>
        <dbReference type="ARBA" id="ARBA00022729"/>
    </source>
</evidence>
<feature type="chain" id="PRO_5040894858" evidence="2">
    <location>
        <begin position="28"/>
        <end position="483"/>
    </location>
</feature>
<name>A0A9X3S5Q4_9ACTN</name>
<dbReference type="EMBL" id="JAPDOD010000085">
    <property type="protein sequence ID" value="MDA0167039.1"/>
    <property type="molecule type" value="Genomic_DNA"/>
</dbReference>
<keyword evidence="1 2" id="KW-0732">Signal</keyword>
<comment type="caution">
    <text evidence="3">The sequence shown here is derived from an EMBL/GenBank/DDBJ whole genome shotgun (WGS) entry which is preliminary data.</text>
</comment>
<dbReference type="PANTHER" id="PTHR46580">
    <property type="entry name" value="SENSOR KINASE-RELATED"/>
    <property type="match status" value="1"/>
</dbReference>
<dbReference type="Pfam" id="PF13517">
    <property type="entry name" value="FG-GAP_3"/>
    <property type="match status" value="2"/>
</dbReference>
<dbReference type="RefSeq" id="WP_270046292.1">
    <property type="nucleotide sequence ID" value="NZ_JAPDOD010000085.1"/>
</dbReference>
<accession>A0A9X3S5Q4</accession>
<dbReference type="AlphaFoldDB" id="A0A9X3S5Q4"/>
<evidence type="ECO:0000313" key="3">
    <source>
        <dbReference type="EMBL" id="MDA0167039.1"/>
    </source>
</evidence>
<dbReference type="PANTHER" id="PTHR46580:SF4">
    <property type="entry name" value="ATP_GTP-BINDING PROTEIN"/>
    <property type="match status" value="1"/>
</dbReference>
<keyword evidence="4" id="KW-1185">Reference proteome</keyword>
<dbReference type="Proteomes" id="UP001149140">
    <property type="component" value="Unassembled WGS sequence"/>
</dbReference>
<sequence>MGHIIGSAALALALCTPAFLVPTSAQAYRLVRTAVPLVPSEQTSCLAIADVTGDGHADVVVGVESFAGDSGRLLVFAGDGHGGLGSPTSLDVGAGVQAAATADLTGDGTDDVVLIVGDATVVVDVAGGVPRIHALLASSVSGPRVRVFDVDGDHALDIVARAVGEGWKVFRGDGHGNVRPSRLRLPVEVADMLSNGDFNGDARQDLVALVSNRLDGPLGVLLARGRGRFSPALTIASPPHDGYFNYLFAAADMDRDGDSDVVSTSVVGTGSPWTLGFNRGLGNGRFAARKLAWADDDLLNGLEIGDVDGDSRPDAAIGAQHGSVSPNLFRHAVGWLQGDGQGGFVARSEVWFRPSLGADHSRAGDLDEDGRLDVVSLSRELVVATGLAQLPLVVAAHAPRRARAGATYHLSVTLRTAARVTIRLIDSDQAFDTLARATLAAGDRTLDVRFPERGGLGPGPYILEIHAYRNPVTTSRELPIRVQ</sequence>
<evidence type="ECO:0000313" key="4">
    <source>
        <dbReference type="Proteomes" id="UP001149140"/>
    </source>
</evidence>
<dbReference type="InterPro" id="IPR028994">
    <property type="entry name" value="Integrin_alpha_N"/>
</dbReference>
<protein>
    <submittedName>
        <fullName evidence="3">VCBS repeat-containing protein</fullName>
    </submittedName>
</protein>
<proteinExistence type="predicted"/>
<dbReference type="InterPro" id="IPR013517">
    <property type="entry name" value="FG-GAP"/>
</dbReference>
<reference evidence="3" key="1">
    <citation type="submission" date="2022-10" db="EMBL/GenBank/DDBJ databases">
        <title>The WGS of Solirubrobacter ginsenosidimutans DSM 21036.</title>
        <authorList>
            <person name="Jiang Z."/>
        </authorList>
    </citation>
    <scope>NUCLEOTIDE SEQUENCE</scope>
    <source>
        <strain evidence="3">DSM 21036</strain>
    </source>
</reference>
<gene>
    <name evidence="3" type="ORF">OM076_42655</name>
</gene>